<dbReference type="InterPro" id="IPR003661">
    <property type="entry name" value="HisK_dim/P_dom"/>
</dbReference>
<gene>
    <name evidence="10" type="ORF">ASU31_23695</name>
</gene>
<dbReference type="SMART" id="SM00388">
    <property type="entry name" value="HisKA"/>
    <property type="match status" value="1"/>
</dbReference>
<dbReference type="GO" id="GO:0000155">
    <property type="term" value="F:phosphorelay sensor kinase activity"/>
    <property type="evidence" value="ECO:0007669"/>
    <property type="project" value="InterPro"/>
</dbReference>
<dbReference type="SUPFAM" id="SSF55874">
    <property type="entry name" value="ATPase domain of HSP90 chaperone/DNA topoisomerase II/histidine kinase"/>
    <property type="match status" value="1"/>
</dbReference>
<keyword evidence="4" id="KW-0808">Transferase</keyword>
<keyword evidence="3" id="KW-0597">Phosphoprotein</keyword>
<dbReference type="InterPro" id="IPR005467">
    <property type="entry name" value="His_kinase_dom"/>
</dbReference>
<evidence type="ECO:0000256" key="4">
    <source>
        <dbReference type="ARBA" id="ARBA00022679"/>
    </source>
</evidence>
<dbReference type="AlphaFoldDB" id="A0A0T5VIG9"/>
<dbReference type="SMART" id="SM00387">
    <property type="entry name" value="HATPase_c"/>
    <property type="match status" value="1"/>
</dbReference>
<feature type="domain" description="Histidine kinase" evidence="9">
    <location>
        <begin position="217"/>
        <end position="417"/>
    </location>
</feature>
<dbReference type="Gene3D" id="1.10.287.130">
    <property type="match status" value="1"/>
</dbReference>
<dbReference type="PROSITE" id="PS50109">
    <property type="entry name" value="HIS_KIN"/>
    <property type="match status" value="1"/>
</dbReference>
<evidence type="ECO:0000256" key="3">
    <source>
        <dbReference type="ARBA" id="ARBA00022553"/>
    </source>
</evidence>
<sequence length="417" mass="48027">MKLSNRYNKANILTSIVVLIITGIIYYVVIHFILTEKLDRDLAVEENEINQYVNTFHKLPLPASYLDQQISYKTLSGIISEREFLNTIYFNPKERENEPGRSLITVVHLDGKTIEVTITKSRVESEDLIRIILLITLGITVVLLLSLLLINRFVLNRLWRPFYSILNRMKAFEVTRMDTIEQEPTKIDEFNELNKSVNAMAERVRQDYKELKSFTDNASHEMMTPLAVINSKLDSLLQTESFTAQQGALLEDIYHATGRLSRLHQSLLLLAKIENNLIPDFQNIELKEMVEAKSRQFQELLEKDRLILTENLAPVEVKMSRYLADILLNNLFSNALRHNVSGGHIHIELDQQALTISNSGKARQLQTKIFDRFSKSVDSEGMGLGLAITKQICNLYGFRIDYREENGEHVFTVYFGD</sequence>
<dbReference type="GO" id="GO:0005886">
    <property type="term" value="C:plasma membrane"/>
    <property type="evidence" value="ECO:0007669"/>
    <property type="project" value="TreeGrafter"/>
</dbReference>
<proteinExistence type="predicted"/>
<evidence type="ECO:0000313" key="11">
    <source>
        <dbReference type="Proteomes" id="UP000051950"/>
    </source>
</evidence>
<evidence type="ECO:0000256" key="8">
    <source>
        <dbReference type="SAM" id="Phobius"/>
    </source>
</evidence>
<dbReference type="InterPro" id="IPR050428">
    <property type="entry name" value="TCS_sensor_his_kinase"/>
</dbReference>
<keyword evidence="11" id="KW-1185">Reference proteome</keyword>
<dbReference type="Pfam" id="PF02518">
    <property type="entry name" value="HATPase_c"/>
    <property type="match status" value="1"/>
</dbReference>
<dbReference type="Pfam" id="PF00512">
    <property type="entry name" value="HisKA"/>
    <property type="match status" value="1"/>
</dbReference>
<dbReference type="EMBL" id="LMZQ01000038">
    <property type="protein sequence ID" value="KRT13626.1"/>
    <property type="molecule type" value="Genomic_DNA"/>
</dbReference>
<keyword evidence="6 10" id="KW-0418">Kinase</keyword>
<evidence type="ECO:0000259" key="9">
    <source>
        <dbReference type="PROSITE" id="PS50109"/>
    </source>
</evidence>
<dbReference type="InterPro" id="IPR036890">
    <property type="entry name" value="HATPase_C_sf"/>
</dbReference>
<feature type="transmembrane region" description="Helical" evidence="8">
    <location>
        <begin position="12"/>
        <end position="34"/>
    </location>
</feature>
<dbReference type="RefSeq" id="WP_057934722.1">
    <property type="nucleotide sequence ID" value="NZ_LMZQ01000038.1"/>
</dbReference>
<keyword evidence="5 8" id="KW-0812">Transmembrane</keyword>
<comment type="catalytic activity">
    <reaction evidence="1">
        <text>ATP + protein L-histidine = ADP + protein N-phospho-L-histidine.</text>
        <dbReference type="EC" id="2.7.13.3"/>
    </reaction>
</comment>
<keyword evidence="7 8" id="KW-1133">Transmembrane helix</keyword>
<comment type="caution">
    <text evidence="10">The sequence shown here is derived from an EMBL/GenBank/DDBJ whole genome shotgun (WGS) entry which is preliminary data.</text>
</comment>
<accession>A0A0T5VIG9</accession>
<dbReference type="Gene3D" id="3.30.565.10">
    <property type="entry name" value="Histidine kinase-like ATPase, C-terminal domain"/>
    <property type="match status" value="1"/>
</dbReference>
<reference evidence="10 11" key="1">
    <citation type="submission" date="2015-11" db="EMBL/GenBank/DDBJ databases">
        <title>Sequence of Pedobacter ginsenosidimutans.</title>
        <authorList>
            <person name="Carson E."/>
            <person name="Keyser V."/>
            <person name="Newman J."/>
            <person name="Miller J."/>
        </authorList>
    </citation>
    <scope>NUCLEOTIDE SEQUENCE [LARGE SCALE GENOMIC DNA]</scope>
    <source>
        <strain evidence="10 11">KACC 14530</strain>
    </source>
</reference>
<dbReference type="InterPro" id="IPR036097">
    <property type="entry name" value="HisK_dim/P_sf"/>
</dbReference>
<organism evidence="10 11">
    <name type="scientific">Pedobacter ginsenosidimutans</name>
    <dbReference type="NCBI Taxonomy" id="687842"/>
    <lineage>
        <taxon>Bacteria</taxon>
        <taxon>Pseudomonadati</taxon>
        <taxon>Bacteroidota</taxon>
        <taxon>Sphingobacteriia</taxon>
        <taxon>Sphingobacteriales</taxon>
        <taxon>Sphingobacteriaceae</taxon>
        <taxon>Pedobacter</taxon>
    </lineage>
</organism>
<keyword evidence="8" id="KW-0472">Membrane</keyword>
<dbReference type="InterPro" id="IPR003594">
    <property type="entry name" value="HATPase_dom"/>
</dbReference>
<dbReference type="EC" id="2.7.13.3" evidence="2"/>
<protein>
    <recommendedName>
        <fullName evidence="2">histidine kinase</fullName>
        <ecNumber evidence="2">2.7.13.3</ecNumber>
    </recommendedName>
</protein>
<dbReference type="CDD" id="cd00082">
    <property type="entry name" value="HisKA"/>
    <property type="match status" value="1"/>
</dbReference>
<evidence type="ECO:0000256" key="2">
    <source>
        <dbReference type="ARBA" id="ARBA00012438"/>
    </source>
</evidence>
<dbReference type="Gene3D" id="6.10.340.10">
    <property type="match status" value="1"/>
</dbReference>
<dbReference type="PANTHER" id="PTHR45436">
    <property type="entry name" value="SENSOR HISTIDINE KINASE YKOH"/>
    <property type="match status" value="1"/>
</dbReference>
<dbReference type="PANTHER" id="PTHR45436:SF5">
    <property type="entry name" value="SENSOR HISTIDINE KINASE TRCS"/>
    <property type="match status" value="1"/>
</dbReference>
<dbReference type="STRING" id="687842.ASU31_23695"/>
<evidence type="ECO:0000256" key="5">
    <source>
        <dbReference type="ARBA" id="ARBA00022692"/>
    </source>
</evidence>
<evidence type="ECO:0000256" key="6">
    <source>
        <dbReference type="ARBA" id="ARBA00022777"/>
    </source>
</evidence>
<feature type="transmembrane region" description="Helical" evidence="8">
    <location>
        <begin position="128"/>
        <end position="150"/>
    </location>
</feature>
<evidence type="ECO:0000256" key="1">
    <source>
        <dbReference type="ARBA" id="ARBA00000085"/>
    </source>
</evidence>
<dbReference type="SUPFAM" id="SSF47384">
    <property type="entry name" value="Homodimeric domain of signal transducing histidine kinase"/>
    <property type="match status" value="1"/>
</dbReference>
<evidence type="ECO:0000313" key="10">
    <source>
        <dbReference type="EMBL" id="KRT13626.1"/>
    </source>
</evidence>
<evidence type="ECO:0000256" key="7">
    <source>
        <dbReference type="ARBA" id="ARBA00022989"/>
    </source>
</evidence>
<dbReference type="Proteomes" id="UP000051950">
    <property type="component" value="Unassembled WGS sequence"/>
</dbReference>
<dbReference type="OrthoDB" id="1522504at2"/>
<name>A0A0T5VIG9_9SPHI</name>